<dbReference type="NCBIfam" id="NF006047">
    <property type="entry name" value="PRK08193.1"/>
    <property type="match status" value="1"/>
</dbReference>
<evidence type="ECO:0000313" key="10">
    <source>
        <dbReference type="EMBL" id="NWK57506.1"/>
    </source>
</evidence>
<evidence type="ECO:0000256" key="7">
    <source>
        <dbReference type="ARBA" id="ARBA00023235"/>
    </source>
</evidence>
<dbReference type="PANTHER" id="PTHR22789">
    <property type="entry name" value="FUCULOSE PHOSPHATE ALDOLASE"/>
    <property type="match status" value="1"/>
</dbReference>
<comment type="caution">
    <text evidence="10">The sequence shown here is derived from an EMBL/GenBank/DDBJ whole genome shotgun (WGS) entry which is preliminary data.</text>
</comment>
<keyword evidence="6" id="KW-0862">Zinc</keyword>
<dbReference type="GO" id="GO:0005829">
    <property type="term" value="C:cytosol"/>
    <property type="evidence" value="ECO:0007669"/>
    <property type="project" value="TreeGrafter"/>
</dbReference>
<evidence type="ECO:0000256" key="3">
    <source>
        <dbReference type="ARBA" id="ARBA00010037"/>
    </source>
</evidence>
<comment type="similarity">
    <text evidence="3">Belongs to the aldolase class II family. AraD/FucA subfamily.</text>
</comment>
<comment type="catalytic activity">
    <reaction evidence="1">
        <text>L-ribulose 5-phosphate = D-xylulose 5-phosphate</text>
        <dbReference type="Rhea" id="RHEA:22368"/>
        <dbReference type="ChEBI" id="CHEBI:57737"/>
        <dbReference type="ChEBI" id="CHEBI:58226"/>
        <dbReference type="EC" id="5.1.3.4"/>
    </reaction>
</comment>
<dbReference type="EC" id="5.1.3.4" evidence="4"/>
<dbReference type="EMBL" id="JACBAZ010000013">
    <property type="protein sequence ID" value="NWK57506.1"/>
    <property type="molecule type" value="Genomic_DNA"/>
</dbReference>
<dbReference type="Proteomes" id="UP000557872">
    <property type="component" value="Unassembled WGS sequence"/>
</dbReference>
<dbReference type="PANTHER" id="PTHR22789:SF8">
    <property type="entry name" value="L-RIBULOSE-5-PHOSPHATE 4-EPIMERASE SGBE"/>
    <property type="match status" value="1"/>
</dbReference>
<dbReference type="InterPro" id="IPR036409">
    <property type="entry name" value="Aldolase_II/adducin_N_sf"/>
</dbReference>
<dbReference type="AlphaFoldDB" id="A0A851GJJ9"/>
<dbReference type="SMART" id="SM01007">
    <property type="entry name" value="Aldolase_II"/>
    <property type="match status" value="1"/>
</dbReference>
<evidence type="ECO:0000256" key="2">
    <source>
        <dbReference type="ARBA" id="ARBA00001947"/>
    </source>
</evidence>
<organism evidence="10 11">
    <name type="scientific">Oceaniferula marina</name>
    <dbReference type="NCBI Taxonomy" id="2748318"/>
    <lineage>
        <taxon>Bacteria</taxon>
        <taxon>Pseudomonadati</taxon>
        <taxon>Verrucomicrobiota</taxon>
        <taxon>Verrucomicrobiia</taxon>
        <taxon>Verrucomicrobiales</taxon>
        <taxon>Verrucomicrobiaceae</taxon>
        <taxon>Oceaniferula</taxon>
    </lineage>
</organism>
<dbReference type="FunFam" id="3.40.225.10:FF:000001">
    <property type="entry name" value="L-ribulose-5-phosphate 4-epimerase UlaF"/>
    <property type="match status" value="1"/>
</dbReference>
<keyword evidence="7" id="KW-0413">Isomerase</keyword>
<dbReference type="GO" id="GO:0016832">
    <property type="term" value="F:aldehyde-lyase activity"/>
    <property type="evidence" value="ECO:0007669"/>
    <property type="project" value="TreeGrafter"/>
</dbReference>
<dbReference type="SUPFAM" id="SSF53639">
    <property type="entry name" value="AraD/HMP-PK domain-like"/>
    <property type="match status" value="1"/>
</dbReference>
<proteinExistence type="inferred from homology"/>
<dbReference type="Pfam" id="PF00596">
    <property type="entry name" value="Aldolase_II"/>
    <property type="match status" value="1"/>
</dbReference>
<dbReference type="GO" id="GO:0046872">
    <property type="term" value="F:metal ion binding"/>
    <property type="evidence" value="ECO:0007669"/>
    <property type="project" value="UniProtKB-KW"/>
</dbReference>
<gene>
    <name evidence="10" type="primary">araD</name>
    <name evidence="10" type="ORF">HW115_17950</name>
</gene>
<protein>
    <recommendedName>
        <fullName evidence="4">L-ribulose-5-phosphate 4-epimerase</fullName>
        <ecNumber evidence="4">5.1.3.4</ecNumber>
    </recommendedName>
</protein>
<reference evidence="10 11" key="1">
    <citation type="submission" date="2020-07" db="EMBL/GenBank/DDBJ databases">
        <title>Roseicoccus Jingziensis gen. nov., sp. nov., isolated from coastal seawater.</title>
        <authorList>
            <person name="Feng X."/>
        </authorList>
    </citation>
    <scope>NUCLEOTIDE SEQUENCE [LARGE SCALE GENOMIC DNA]</scope>
    <source>
        <strain evidence="10 11">N1E253</strain>
    </source>
</reference>
<sequence length="232" mass="25492">MNLDLKQQVVKANRALVSSGLVSLTWGNVSAIDRESGLIAIKPSGIDYADLNTEQLVILNLDGQVVEGDLRPSSDTKTHLELYRNFTSIGAVVHTHSPCATAFSQAGIPLPCLGTTHADHFYGEVPVARALTETEVKNDYEHATGVSIVERFRELNLVPMEVPAVLLQHHAPFTWGQTPLKALENSIALEMCAKMALMTWQLNPQSGPIPEHILEMHYSRKHGANAYYGQQD</sequence>
<keyword evidence="11" id="KW-1185">Reference proteome</keyword>
<evidence type="ECO:0000313" key="11">
    <source>
        <dbReference type="Proteomes" id="UP000557872"/>
    </source>
</evidence>
<evidence type="ECO:0000256" key="5">
    <source>
        <dbReference type="ARBA" id="ARBA00022723"/>
    </source>
</evidence>
<name>A0A851GJJ9_9BACT</name>
<keyword evidence="5" id="KW-0479">Metal-binding</keyword>
<keyword evidence="8" id="KW-0119">Carbohydrate metabolism</keyword>
<comment type="cofactor">
    <cofactor evidence="2">
        <name>Zn(2+)</name>
        <dbReference type="ChEBI" id="CHEBI:29105"/>
    </cofactor>
</comment>
<dbReference type="InterPro" id="IPR001303">
    <property type="entry name" value="Aldolase_II/adducin_N"/>
</dbReference>
<feature type="domain" description="Class II aldolase/adducin N-terminal" evidence="9">
    <location>
        <begin position="7"/>
        <end position="197"/>
    </location>
</feature>
<evidence type="ECO:0000259" key="9">
    <source>
        <dbReference type="SMART" id="SM01007"/>
    </source>
</evidence>
<accession>A0A851GJJ9</accession>
<dbReference type="RefSeq" id="WP_178934667.1">
    <property type="nucleotide sequence ID" value="NZ_JACBAZ010000013.1"/>
</dbReference>
<evidence type="ECO:0000256" key="6">
    <source>
        <dbReference type="ARBA" id="ARBA00022833"/>
    </source>
</evidence>
<evidence type="ECO:0000256" key="8">
    <source>
        <dbReference type="ARBA" id="ARBA00023277"/>
    </source>
</evidence>
<dbReference type="InterPro" id="IPR050197">
    <property type="entry name" value="Aldolase_class_II_sugar_metab"/>
</dbReference>
<evidence type="ECO:0000256" key="1">
    <source>
        <dbReference type="ARBA" id="ARBA00001726"/>
    </source>
</evidence>
<evidence type="ECO:0000256" key="4">
    <source>
        <dbReference type="ARBA" id="ARBA00013186"/>
    </source>
</evidence>
<dbReference type="GO" id="GO:0019323">
    <property type="term" value="P:pentose catabolic process"/>
    <property type="evidence" value="ECO:0007669"/>
    <property type="project" value="TreeGrafter"/>
</dbReference>
<dbReference type="Gene3D" id="3.40.225.10">
    <property type="entry name" value="Class II aldolase/adducin N-terminal domain"/>
    <property type="match status" value="1"/>
</dbReference>
<dbReference type="GO" id="GO:0008742">
    <property type="term" value="F:L-ribulose-phosphate 4-epimerase activity"/>
    <property type="evidence" value="ECO:0007669"/>
    <property type="project" value="UniProtKB-EC"/>
</dbReference>